<evidence type="ECO:0000313" key="2">
    <source>
        <dbReference type="Proteomes" id="UP001188597"/>
    </source>
</evidence>
<gene>
    <name evidence="1" type="ORF">RJ639_008105</name>
</gene>
<dbReference type="AlphaFoldDB" id="A0AA88VRP3"/>
<proteinExistence type="predicted"/>
<accession>A0AA88VRP3</accession>
<sequence length="261" mass="28661">MEDPSMKGIEGTTLDLASNRHGNLVSASSDENLKDIFHHIRTSKKPIPPIPIRHSGVARAEIVETGELGKDDVDSEDRADEGDDSFIVQASSLGLNHIHTCSAPLRFSSNLRDKARDGSARSKVSIRHQPPAIASVEGAMFAARSSLRFQLSSKFPKLSFIYADIDAVQIQLSISDTLLHFIFIEMGKGLMRCLALEKSCCTIVYGCTPEDLKDCSRMALLVHLGQCDLAGLLLQAEESLPGPKVTPLRPFRTVLVDYKWM</sequence>
<keyword evidence="2" id="KW-1185">Reference proteome</keyword>
<protein>
    <submittedName>
        <fullName evidence="1">Uncharacterized protein</fullName>
    </submittedName>
</protein>
<reference evidence="1" key="1">
    <citation type="submission" date="2022-12" db="EMBL/GenBank/DDBJ databases">
        <title>Draft genome assemblies for two species of Escallonia (Escalloniales).</title>
        <authorList>
            <person name="Chanderbali A."/>
            <person name="Dervinis C."/>
            <person name="Anghel I."/>
            <person name="Soltis D."/>
            <person name="Soltis P."/>
            <person name="Zapata F."/>
        </authorList>
    </citation>
    <scope>NUCLEOTIDE SEQUENCE</scope>
    <source>
        <strain evidence="1">UCBG64.0493</strain>
        <tissue evidence="1">Leaf</tissue>
    </source>
</reference>
<dbReference type="EMBL" id="JAVXUP010001351">
    <property type="protein sequence ID" value="KAK3012757.1"/>
    <property type="molecule type" value="Genomic_DNA"/>
</dbReference>
<name>A0AA88VRP3_9ASTE</name>
<evidence type="ECO:0000313" key="1">
    <source>
        <dbReference type="EMBL" id="KAK3012757.1"/>
    </source>
</evidence>
<organism evidence="1 2">
    <name type="scientific">Escallonia herrerae</name>
    <dbReference type="NCBI Taxonomy" id="1293975"/>
    <lineage>
        <taxon>Eukaryota</taxon>
        <taxon>Viridiplantae</taxon>
        <taxon>Streptophyta</taxon>
        <taxon>Embryophyta</taxon>
        <taxon>Tracheophyta</taxon>
        <taxon>Spermatophyta</taxon>
        <taxon>Magnoliopsida</taxon>
        <taxon>eudicotyledons</taxon>
        <taxon>Gunneridae</taxon>
        <taxon>Pentapetalae</taxon>
        <taxon>asterids</taxon>
        <taxon>campanulids</taxon>
        <taxon>Escalloniales</taxon>
        <taxon>Escalloniaceae</taxon>
        <taxon>Escallonia</taxon>
    </lineage>
</organism>
<comment type="caution">
    <text evidence="1">The sequence shown here is derived from an EMBL/GenBank/DDBJ whole genome shotgun (WGS) entry which is preliminary data.</text>
</comment>
<feature type="non-terminal residue" evidence="1">
    <location>
        <position position="1"/>
    </location>
</feature>
<dbReference type="Proteomes" id="UP001188597">
    <property type="component" value="Unassembled WGS sequence"/>
</dbReference>